<accession>A0ACC0K7R6</accession>
<evidence type="ECO:0000313" key="1">
    <source>
        <dbReference type="EMBL" id="KAI8432280.1"/>
    </source>
</evidence>
<sequence length="578" mass="60451">MRLQKDKITIHYKWRVYLLDNQLDRNMRAIAAVILVVAIASSYAEINSVEDLSLYNYHAKVGIPEAFRIKNLENEALKAGENGQRIVGGSLVDISQVPYQVGLVIQILFFFTSVCGGSVISNTRVLTAAHCHSDGSFVAQQFTAVLGSNTIFSGGVRIVTTDIAVHPNWNPSTAANDIAVLRITPVTFSNVIQAIPLPSGNEVSNLFVGATGTASGFGLTADGGSIGNAQRISWVNLPIITNAQCQAVFGAWVHNTNICTSGEGGRGTCGGDSGGPLVVSSGGRNILVLAVLLVICVAASYAESFSAEDSTAFGYHQKIGIPLAEKIRQAEAEGQLIPEGQRIVGGATTDISQVPYQVGLVIQILFILTTVCGGVLIAPNRVATAAHCYHDGIFTAQSFTTVHGSNLLFTGGVRTTTTDVVPHPNWNPSTIENDIAILRITSLTLSNVIQPIALPFNDASNLFVGTVALASGYGLTSDNGNIGLTQRVSAVNLPVIPNADCASVYGANFVFSSTLCTSGEGGRGTCSGDSGGPLVATINGIPNLIGITSFGARDGCEVGFPAAFARVTSYLSWISSVN</sequence>
<protein>
    <submittedName>
        <fullName evidence="1">Uncharacterized protein</fullName>
    </submittedName>
</protein>
<evidence type="ECO:0000313" key="2">
    <source>
        <dbReference type="Proteomes" id="UP001064048"/>
    </source>
</evidence>
<dbReference type="Proteomes" id="UP001064048">
    <property type="component" value="Chromosome 7"/>
</dbReference>
<keyword evidence="2" id="KW-1185">Reference proteome</keyword>
<proteinExistence type="predicted"/>
<reference evidence="1 2" key="1">
    <citation type="journal article" date="2022" name="Genome Biol. Evol.">
        <title>The Spruce Budworm Genome: Reconstructing the Evolutionary History of Antifreeze Proteins.</title>
        <authorList>
            <person name="Beliveau C."/>
            <person name="Gagne P."/>
            <person name="Picq S."/>
            <person name="Vernygora O."/>
            <person name="Keeling C.I."/>
            <person name="Pinkney K."/>
            <person name="Doucet D."/>
            <person name="Wen F."/>
            <person name="Johnston J.S."/>
            <person name="Maaroufi H."/>
            <person name="Boyle B."/>
            <person name="Laroche J."/>
            <person name="Dewar K."/>
            <person name="Juretic N."/>
            <person name="Blackburn G."/>
            <person name="Nisole A."/>
            <person name="Brunet B."/>
            <person name="Brandao M."/>
            <person name="Lumley L."/>
            <person name="Duan J."/>
            <person name="Quan G."/>
            <person name="Lucarotti C.J."/>
            <person name="Roe A.D."/>
            <person name="Sperling F.A.H."/>
            <person name="Levesque R.C."/>
            <person name="Cusson M."/>
        </authorList>
    </citation>
    <scope>NUCLEOTIDE SEQUENCE [LARGE SCALE GENOMIC DNA]</scope>
    <source>
        <strain evidence="1">Glfc:IPQL:Cfum</strain>
    </source>
</reference>
<dbReference type="EMBL" id="CM046107">
    <property type="protein sequence ID" value="KAI8432280.1"/>
    <property type="molecule type" value="Genomic_DNA"/>
</dbReference>
<gene>
    <name evidence="1" type="ORF">MSG28_004707</name>
</gene>
<name>A0ACC0K7R6_CHOFU</name>
<organism evidence="1 2">
    <name type="scientific">Choristoneura fumiferana</name>
    <name type="common">Spruce budworm moth</name>
    <name type="synonym">Archips fumiferana</name>
    <dbReference type="NCBI Taxonomy" id="7141"/>
    <lineage>
        <taxon>Eukaryota</taxon>
        <taxon>Metazoa</taxon>
        <taxon>Ecdysozoa</taxon>
        <taxon>Arthropoda</taxon>
        <taxon>Hexapoda</taxon>
        <taxon>Insecta</taxon>
        <taxon>Pterygota</taxon>
        <taxon>Neoptera</taxon>
        <taxon>Endopterygota</taxon>
        <taxon>Lepidoptera</taxon>
        <taxon>Glossata</taxon>
        <taxon>Ditrysia</taxon>
        <taxon>Tortricoidea</taxon>
        <taxon>Tortricidae</taxon>
        <taxon>Tortricinae</taxon>
        <taxon>Choristoneura</taxon>
    </lineage>
</organism>
<comment type="caution">
    <text evidence="1">The sequence shown here is derived from an EMBL/GenBank/DDBJ whole genome shotgun (WGS) entry which is preliminary data.</text>
</comment>